<dbReference type="PANTHER" id="PTHR30273:SF2">
    <property type="entry name" value="PROTEIN FECR"/>
    <property type="match status" value="1"/>
</dbReference>
<feature type="domain" description="FecR protein" evidence="2">
    <location>
        <begin position="182"/>
        <end position="274"/>
    </location>
</feature>
<dbReference type="PANTHER" id="PTHR30273">
    <property type="entry name" value="PERIPLASMIC SIGNAL SENSOR AND SIGMA FACTOR ACTIVATOR FECR-RELATED"/>
    <property type="match status" value="1"/>
</dbReference>
<dbReference type="InterPro" id="IPR012373">
    <property type="entry name" value="Ferrdict_sens_TM"/>
</dbReference>
<evidence type="ECO:0000259" key="2">
    <source>
        <dbReference type="Pfam" id="PF04773"/>
    </source>
</evidence>
<evidence type="ECO:0000313" key="5">
    <source>
        <dbReference type="Proteomes" id="UP000676386"/>
    </source>
</evidence>
<evidence type="ECO:0000313" key="4">
    <source>
        <dbReference type="EMBL" id="MBS0029970.1"/>
    </source>
</evidence>
<name>A0ABS5J499_9BACT</name>
<dbReference type="Proteomes" id="UP000676386">
    <property type="component" value="Unassembled WGS sequence"/>
</dbReference>
<sequence length="385" mass="41263">MPFSKDAIQRLARKYIDGTATEAEINELFAWYDEVNAGDTESILVTGDEAEFSAATWEGIQAQLALKKSLEPRRSRWWATAAAVAVLLLAGGLTAIYLNGNRQAKTMATVTKRVSDIPAPSAARAVLTLANGKQILLDSAGNGLLASQADANIVKNDSGQIVYMAGGHDQQTQYNTLSIPAGSRAMAVVLADGSKVWLNAASSLTYPTSFSGKQRRVIIKGEGYFEVASNAAAPFVVARPDKGLEVQVLGTHFDVNTYDDEPDIRVTLVSGAVRVSGGASQQPVVISPGQQARITPSSTVVKQVDAADVTAWKEGLFVFDATDIQMMMRQAARWYNVTVKYPHGVPQEQFTGSISTDASLSEFLKILDYSGVTATINDKTILINP</sequence>
<accession>A0ABS5J499</accession>
<dbReference type="InterPro" id="IPR032508">
    <property type="entry name" value="FecR_C"/>
</dbReference>
<evidence type="ECO:0000256" key="1">
    <source>
        <dbReference type="SAM" id="Phobius"/>
    </source>
</evidence>
<organism evidence="4 5">
    <name type="scientific">Chitinophaga hostae</name>
    <dbReference type="NCBI Taxonomy" id="2831022"/>
    <lineage>
        <taxon>Bacteria</taxon>
        <taxon>Pseudomonadati</taxon>
        <taxon>Bacteroidota</taxon>
        <taxon>Chitinophagia</taxon>
        <taxon>Chitinophagales</taxon>
        <taxon>Chitinophagaceae</taxon>
        <taxon>Chitinophaga</taxon>
    </lineage>
</organism>
<protein>
    <submittedName>
        <fullName evidence="4">FecR domain-containing protein</fullName>
    </submittedName>
</protein>
<proteinExistence type="predicted"/>
<reference evidence="4 5" key="1">
    <citation type="submission" date="2021-04" db="EMBL/GenBank/DDBJ databases">
        <title>Chitinophaga sp. nov., isolated from the rhizosphere soil.</title>
        <authorList>
            <person name="He S."/>
        </authorList>
    </citation>
    <scope>NUCLEOTIDE SEQUENCE [LARGE SCALE GENOMIC DNA]</scope>
    <source>
        <strain evidence="4 5">2R12</strain>
    </source>
</reference>
<dbReference type="Gene3D" id="3.55.50.30">
    <property type="match status" value="1"/>
</dbReference>
<dbReference type="EMBL" id="JAGTXB010000011">
    <property type="protein sequence ID" value="MBS0029970.1"/>
    <property type="molecule type" value="Genomic_DNA"/>
</dbReference>
<dbReference type="InterPro" id="IPR006860">
    <property type="entry name" value="FecR"/>
</dbReference>
<keyword evidence="5" id="KW-1185">Reference proteome</keyword>
<keyword evidence="1" id="KW-0812">Transmembrane</keyword>
<dbReference type="Pfam" id="PF04773">
    <property type="entry name" value="FecR"/>
    <property type="match status" value="1"/>
</dbReference>
<feature type="domain" description="Protein FecR C-terminal" evidence="3">
    <location>
        <begin position="317"/>
        <end position="383"/>
    </location>
</feature>
<gene>
    <name evidence="4" type="ORF">KE626_21780</name>
</gene>
<keyword evidence="1" id="KW-0472">Membrane</keyword>
<dbReference type="Pfam" id="PF16344">
    <property type="entry name" value="FecR_C"/>
    <property type="match status" value="1"/>
</dbReference>
<dbReference type="PIRSF" id="PIRSF018266">
    <property type="entry name" value="FecR"/>
    <property type="match status" value="1"/>
</dbReference>
<keyword evidence="1" id="KW-1133">Transmembrane helix</keyword>
<evidence type="ECO:0000259" key="3">
    <source>
        <dbReference type="Pfam" id="PF16344"/>
    </source>
</evidence>
<feature type="transmembrane region" description="Helical" evidence="1">
    <location>
        <begin position="77"/>
        <end position="98"/>
    </location>
</feature>
<dbReference type="Gene3D" id="2.60.120.1440">
    <property type="match status" value="1"/>
</dbReference>
<comment type="caution">
    <text evidence="4">The sequence shown here is derived from an EMBL/GenBank/DDBJ whole genome shotgun (WGS) entry which is preliminary data.</text>
</comment>
<dbReference type="RefSeq" id="WP_211975098.1">
    <property type="nucleotide sequence ID" value="NZ_CBFHAM010000017.1"/>
</dbReference>